<dbReference type="EMBL" id="CP000806">
    <property type="protein sequence ID" value="ACB51551.1"/>
    <property type="molecule type" value="Genomic_DNA"/>
</dbReference>
<evidence type="ECO:0000313" key="3">
    <source>
        <dbReference type="Proteomes" id="UP000001203"/>
    </source>
</evidence>
<evidence type="ECO:0000313" key="2">
    <source>
        <dbReference type="EMBL" id="ACB51551.1"/>
    </source>
</evidence>
<organism evidence="2 3">
    <name type="scientific">Crocosphaera subtropica (strain ATCC 51142 / BH68)</name>
    <name type="common">Cyanothece sp. (strain ATCC 51142)</name>
    <dbReference type="NCBI Taxonomy" id="43989"/>
    <lineage>
        <taxon>Bacteria</taxon>
        <taxon>Bacillati</taxon>
        <taxon>Cyanobacteriota</taxon>
        <taxon>Cyanophyceae</taxon>
        <taxon>Oscillatoriophycideae</taxon>
        <taxon>Chroococcales</taxon>
        <taxon>Aphanothecaceae</taxon>
        <taxon>Crocosphaera</taxon>
        <taxon>Crocosphaera subtropica</taxon>
    </lineage>
</organism>
<accession>B1WPI1</accession>
<dbReference type="Pfam" id="PF13649">
    <property type="entry name" value="Methyltransf_25"/>
    <property type="match status" value="1"/>
</dbReference>
<dbReference type="Gene3D" id="3.40.50.150">
    <property type="entry name" value="Vaccinia Virus protein VP39"/>
    <property type="match status" value="1"/>
</dbReference>
<dbReference type="SUPFAM" id="SSF53335">
    <property type="entry name" value="S-adenosyl-L-methionine-dependent methyltransferases"/>
    <property type="match status" value="1"/>
</dbReference>
<dbReference type="eggNOG" id="COG2226">
    <property type="taxonomic scope" value="Bacteria"/>
</dbReference>
<dbReference type="InterPro" id="IPR041698">
    <property type="entry name" value="Methyltransf_25"/>
</dbReference>
<dbReference type="RefSeq" id="WP_009546950.1">
    <property type="nucleotide sequence ID" value="NC_010546.1"/>
</dbReference>
<evidence type="ECO:0000259" key="1">
    <source>
        <dbReference type="Pfam" id="PF13649"/>
    </source>
</evidence>
<dbReference type="OrthoDB" id="9760689at2"/>
<dbReference type="AlphaFoldDB" id="B1WPI1"/>
<dbReference type="Proteomes" id="UP000001203">
    <property type="component" value="Chromosome circular"/>
</dbReference>
<dbReference type="STRING" id="43989.cce_2201"/>
<dbReference type="InterPro" id="IPR029063">
    <property type="entry name" value="SAM-dependent_MTases_sf"/>
</dbReference>
<name>B1WPI1_CROS5</name>
<feature type="domain" description="Methyltransferase" evidence="1">
    <location>
        <begin position="190"/>
        <end position="286"/>
    </location>
</feature>
<gene>
    <name evidence="2" type="ordered locus">cce_2201</name>
</gene>
<reference evidence="2 3" key="1">
    <citation type="journal article" date="2008" name="Proc. Natl. Acad. Sci. U.S.A.">
        <title>The genome of Cyanothece 51142, a unicellular diazotrophic cyanobacterium important in the marine nitrogen cycle.</title>
        <authorList>
            <person name="Welsh E.A."/>
            <person name="Liberton M."/>
            <person name="Stoeckel J."/>
            <person name="Loh T."/>
            <person name="Elvitigala T."/>
            <person name="Wang C."/>
            <person name="Wollam A."/>
            <person name="Fulton R.S."/>
            <person name="Clifton S.W."/>
            <person name="Jacobs J.M."/>
            <person name="Aurora R."/>
            <person name="Ghosh B.K."/>
            <person name="Sherman L.A."/>
            <person name="Smith R.D."/>
            <person name="Wilson R.K."/>
            <person name="Pakrasi H.B."/>
        </authorList>
    </citation>
    <scope>NUCLEOTIDE SEQUENCE [LARGE SCALE GENOMIC DNA]</scope>
    <source>
        <strain evidence="3">ATCC 51142 / BH68</strain>
    </source>
</reference>
<dbReference type="KEGG" id="cyt:cce_2201"/>
<dbReference type="CDD" id="cd02440">
    <property type="entry name" value="AdoMet_MTases"/>
    <property type="match status" value="1"/>
</dbReference>
<dbReference type="PANTHER" id="PTHR43591">
    <property type="entry name" value="METHYLTRANSFERASE"/>
    <property type="match status" value="1"/>
</dbReference>
<sequence>MVFSHPQHLHPLLPQNQDLQATEKFAKKISQTRQGYFGLLQKEINALMANDSITTCQLRKQLDSVAAIQEANQQRSELQDKMWAYTQASIDHERNYLLEAYEQHIKGLSQLELNPNLVIPRHQTKVDIHRMPGGYLKDQGDDDFWSGVLYDHGVFLYGRGWLGPLNDEFGQTIIEQLLKSHYPQFNPQKILDMGCSVGHSTLPYAQAYPEAEVWGIDLGASLLRYARARANGLGQKVYFAQQNAEQTDFEDNRFDLVVSHIIMHEIPNVAKQRIFKESYRLLKTGGIMVHLDSLLFMCPSNPLMRYFRDTEVSYNSEPFVGCAELEDLKKAALEAGFAPENCHSYQLAGYYSEQQGSTQPKWLALCGVKS</sequence>
<proteinExistence type="predicted"/>
<dbReference type="HOGENOM" id="CLU_060508_0_0_3"/>
<protein>
    <recommendedName>
        <fullName evidence="1">Methyltransferase domain-containing protein</fullName>
    </recommendedName>
</protein>
<keyword evidence="3" id="KW-1185">Reference proteome</keyword>